<evidence type="ECO:0000313" key="1">
    <source>
        <dbReference type="EMBL" id="TDQ73746.1"/>
    </source>
</evidence>
<accession>A0A4R6W800</accession>
<comment type="caution">
    <text evidence="1">The sequence shown here is derived from an EMBL/GenBank/DDBJ whole genome shotgun (WGS) entry which is preliminary data.</text>
</comment>
<dbReference type="Proteomes" id="UP000295292">
    <property type="component" value="Unassembled WGS sequence"/>
</dbReference>
<evidence type="ECO:0000313" key="2">
    <source>
        <dbReference type="Proteomes" id="UP000295292"/>
    </source>
</evidence>
<name>A0A4R6W800_9SPHI</name>
<proteinExistence type="predicted"/>
<reference evidence="1 2" key="1">
    <citation type="submission" date="2019-03" db="EMBL/GenBank/DDBJ databases">
        <title>Genomic Encyclopedia of Archaeal and Bacterial Type Strains, Phase II (KMG-II): from individual species to whole genera.</title>
        <authorList>
            <person name="Goeker M."/>
        </authorList>
    </citation>
    <scope>NUCLEOTIDE SEQUENCE [LARGE SCALE GENOMIC DNA]</scope>
    <source>
        <strain evidence="1 2">DSM 28353</strain>
    </source>
</reference>
<organism evidence="1 2">
    <name type="scientific">Sphingobacterium yanglingense</name>
    <dbReference type="NCBI Taxonomy" id="1437280"/>
    <lineage>
        <taxon>Bacteria</taxon>
        <taxon>Pseudomonadati</taxon>
        <taxon>Bacteroidota</taxon>
        <taxon>Sphingobacteriia</taxon>
        <taxon>Sphingobacteriales</taxon>
        <taxon>Sphingobacteriaceae</taxon>
        <taxon>Sphingobacterium</taxon>
    </lineage>
</organism>
<gene>
    <name evidence="1" type="ORF">CLV99_4183</name>
</gene>
<dbReference type="AlphaFoldDB" id="A0A4R6W800"/>
<dbReference type="RefSeq" id="WP_133586338.1">
    <property type="nucleotide sequence ID" value="NZ_SNYV01000018.1"/>
</dbReference>
<protein>
    <submittedName>
        <fullName evidence="1">Uncharacterized protein</fullName>
    </submittedName>
</protein>
<sequence>MQKKPLLVTLGLVLLFIVAVLHFLVGWHHIPHHFQSLTSSLFNTQTGEPAIAEEPIGMGGQEADTLAVSMAVREPFDTLYWGEQIRKGEFIPDDVKEGYTYFKNLDLSNLKETDSKPTDLETQQAIVHRYKQDMVALLRENDAHIRIGTAFEAKLQPVDDDNPEIARVTAMVCAFDSKGNNLGNIQEPLYIVYDFVRFQSDPNTWYITDFSQTIPYDYTLFKGRF</sequence>
<keyword evidence="2" id="KW-1185">Reference proteome</keyword>
<dbReference type="EMBL" id="SNYV01000018">
    <property type="protein sequence ID" value="TDQ73746.1"/>
    <property type="molecule type" value="Genomic_DNA"/>
</dbReference>
<dbReference type="OrthoDB" id="700452at2"/>